<accession>K5VVS3</accession>
<evidence type="ECO:0000313" key="2">
    <source>
        <dbReference type="Proteomes" id="UP000008370"/>
    </source>
</evidence>
<name>K5VVS3_PHACS</name>
<dbReference type="GeneID" id="18918378"/>
<proteinExistence type="predicted"/>
<evidence type="ECO:0000313" key="1">
    <source>
        <dbReference type="EMBL" id="EKM50895.1"/>
    </source>
</evidence>
<keyword evidence="2" id="KW-1185">Reference proteome</keyword>
<dbReference type="InParanoid" id="K5VVS3"/>
<gene>
    <name evidence="1" type="ORF">PHACADRAFT_262774</name>
</gene>
<sequence>MKQGINKTAKQLADAQSAAAIASGNYTAASAAIAAVDAELRRIAELASAADAHHASLDGVVGAMEGLVEQNRALAQAATDLQTLLEKMHTESEQLDDQNTAETFAKAILEIGRLASSSQFLGTVMGDRAGEFEAAVARILGSPVDIDAAS</sequence>
<dbReference type="RefSeq" id="XP_007400062.1">
    <property type="nucleotide sequence ID" value="XM_007400000.1"/>
</dbReference>
<dbReference type="KEGG" id="pco:PHACADRAFT_262774"/>
<dbReference type="HOGENOM" id="CLU_1741229_0_0_1"/>
<reference evidence="1 2" key="1">
    <citation type="journal article" date="2012" name="BMC Genomics">
        <title>Comparative genomics of the white-rot fungi, Phanerochaete carnosa and P. chrysosporium, to elucidate the genetic basis of the distinct wood types they colonize.</title>
        <authorList>
            <person name="Suzuki H."/>
            <person name="MacDonald J."/>
            <person name="Syed K."/>
            <person name="Salamov A."/>
            <person name="Hori C."/>
            <person name="Aerts A."/>
            <person name="Henrissat B."/>
            <person name="Wiebenga A."/>
            <person name="vanKuyk P.A."/>
            <person name="Barry K."/>
            <person name="Lindquist E."/>
            <person name="LaButti K."/>
            <person name="Lapidus A."/>
            <person name="Lucas S."/>
            <person name="Coutinho P."/>
            <person name="Gong Y."/>
            <person name="Samejima M."/>
            <person name="Mahadevan R."/>
            <person name="Abou-Zaid M."/>
            <person name="de Vries R.P."/>
            <person name="Igarashi K."/>
            <person name="Yadav J.S."/>
            <person name="Grigoriev I.V."/>
            <person name="Master E.R."/>
        </authorList>
    </citation>
    <scope>NUCLEOTIDE SEQUENCE [LARGE SCALE GENOMIC DNA]</scope>
    <source>
        <strain evidence="1 2">HHB-10118-sp</strain>
    </source>
</reference>
<dbReference type="EMBL" id="JH930477">
    <property type="protein sequence ID" value="EKM50895.1"/>
    <property type="molecule type" value="Genomic_DNA"/>
</dbReference>
<dbReference type="AlphaFoldDB" id="K5VVS3"/>
<organism evidence="1 2">
    <name type="scientific">Phanerochaete carnosa (strain HHB-10118-sp)</name>
    <name type="common">White-rot fungus</name>
    <name type="synonym">Peniophora carnosa</name>
    <dbReference type="NCBI Taxonomy" id="650164"/>
    <lineage>
        <taxon>Eukaryota</taxon>
        <taxon>Fungi</taxon>
        <taxon>Dikarya</taxon>
        <taxon>Basidiomycota</taxon>
        <taxon>Agaricomycotina</taxon>
        <taxon>Agaricomycetes</taxon>
        <taxon>Polyporales</taxon>
        <taxon>Phanerochaetaceae</taxon>
        <taxon>Phanerochaete</taxon>
    </lineage>
</organism>
<protein>
    <submittedName>
        <fullName evidence="1">Uncharacterized protein</fullName>
    </submittedName>
</protein>
<dbReference type="Proteomes" id="UP000008370">
    <property type="component" value="Unassembled WGS sequence"/>
</dbReference>